<accession>A0A5J4T3T3</accession>
<protein>
    <submittedName>
        <fullName evidence="2">Uncharacterized protein</fullName>
    </submittedName>
</protein>
<feature type="region of interest" description="Disordered" evidence="1">
    <location>
        <begin position="136"/>
        <end position="162"/>
    </location>
</feature>
<proteinExistence type="predicted"/>
<dbReference type="Proteomes" id="UP000324800">
    <property type="component" value="Unassembled WGS sequence"/>
</dbReference>
<evidence type="ECO:0000313" key="3">
    <source>
        <dbReference type="Proteomes" id="UP000324800"/>
    </source>
</evidence>
<gene>
    <name evidence="2" type="ORF">EZS28_051374</name>
</gene>
<evidence type="ECO:0000313" key="2">
    <source>
        <dbReference type="EMBL" id="KAA6353099.1"/>
    </source>
</evidence>
<feature type="non-terminal residue" evidence="2">
    <location>
        <position position="162"/>
    </location>
</feature>
<dbReference type="EMBL" id="SNRW01038765">
    <property type="protein sequence ID" value="KAA6353099.1"/>
    <property type="molecule type" value="Genomic_DNA"/>
</dbReference>
<dbReference type="AlphaFoldDB" id="A0A5J4T3T3"/>
<reference evidence="2 3" key="1">
    <citation type="submission" date="2019-03" db="EMBL/GenBank/DDBJ databases">
        <title>Single cell metagenomics reveals metabolic interactions within the superorganism composed of flagellate Streblomastix strix and complex community of Bacteroidetes bacteria on its surface.</title>
        <authorList>
            <person name="Treitli S.C."/>
            <person name="Kolisko M."/>
            <person name="Husnik F."/>
            <person name="Keeling P."/>
            <person name="Hampl V."/>
        </authorList>
    </citation>
    <scope>NUCLEOTIDE SEQUENCE [LARGE SCALE GENOMIC DNA]</scope>
    <source>
        <strain evidence="2">ST1C</strain>
    </source>
</reference>
<organism evidence="2 3">
    <name type="scientific">Streblomastix strix</name>
    <dbReference type="NCBI Taxonomy" id="222440"/>
    <lineage>
        <taxon>Eukaryota</taxon>
        <taxon>Metamonada</taxon>
        <taxon>Preaxostyla</taxon>
        <taxon>Oxymonadida</taxon>
        <taxon>Streblomastigidae</taxon>
        <taxon>Streblomastix</taxon>
    </lineage>
</organism>
<evidence type="ECO:0000256" key="1">
    <source>
        <dbReference type="SAM" id="MobiDB-lite"/>
    </source>
</evidence>
<comment type="caution">
    <text evidence="2">The sequence shown here is derived from an EMBL/GenBank/DDBJ whole genome shotgun (WGS) entry which is preliminary data.</text>
</comment>
<name>A0A5J4T3T3_9EUKA</name>
<sequence length="162" mass="18939">MKEWRFFIKLNTFEVGAQITIIYYSLPPPINVATEQNQLNNLYEEFMNDEEKKKKQIAKMYTNNETLSIRFVNRNGYASMVSSFFDPKVYFGGHPAIICEFYAPVVKNDAFEAHQAAKKAQEQMNENVQQALEDETGEWMPRDPSRQLEPVKNQVEEMENNI</sequence>